<dbReference type="EMBL" id="CP040442">
    <property type="protein sequence ID" value="QOW10066.1"/>
    <property type="molecule type" value="Genomic_DNA"/>
</dbReference>
<dbReference type="PROSITE" id="PS51257">
    <property type="entry name" value="PROKAR_LIPOPROTEIN"/>
    <property type="match status" value="1"/>
</dbReference>
<dbReference type="RefSeq" id="WP_193813299.1">
    <property type="nucleotide sequence ID" value="NZ_CP040442.1"/>
</dbReference>
<evidence type="ECO:0000313" key="1">
    <source>
        <dbReference type="EMBL" id="QOW10066.1"/>
    </source>
</evidence>
<dbReference type="Proteomes" id="UP000594195">
    <property type="component" value="Chromosome"/>
</dbReference>
<name>A0A7M2Y7I7_9FLAO</name>
<reference evidence="1 2" key="1">
    <citation type="submission" date="2019-05" db="EMBL/GenBank/DDBJ databases">
        <title>Chryseobacterium sp. isolated from King George Island, maritime Antarctica.</title>
        <authorList>
            <person name="Peng X."/>
        </authorList>
    </citation>
    <scope>NUCLEOTIDE SEQUENCE [LARGE SCALE GENOMIC DNA]</scope>
    <source>
        <strain evidence="1 2">7-3A</strain>
    </source>
</reference>
<gene>
    <name evidence="1" type="ORF">Q73A0000_06655</name>
</gene>
<evidence type="ECO:0000313" key="2">
    <source>
        <dbReference type="Proteomes" id="UP000594195"/>
    </source>
</evidence>
<proteinExistence type="predicted"/>
<dbReference type="AlphaFoldDB" id="A0A7M2Y7I7"/>
<keyword evidence="2" id="KW-1185">Reference proteome</keyword>
<organism evidence="1 2">
    <name type="scientific">Kaistella flava</name>
    <name type="common">ex Peng et al. 2021</name>
    <dbReference type="NCBI Taxonomy" id="2038776"/>
    <lineage>
        <taxon>Bacteria</taxon>
        <taxon>Pseudomonadati</taxon>
        <taxon>Bacteroidota</taxon>
        <taxon>Flavobacteriia</taxon>
        <taxon>Flavobacteriales</taxon>
        <taxon>Weeksellaceae</taxon>
        <taxon>Chryseobacterium group</taxon>
        <taxon>Kaistella</taxon>
    </lineage>
</organism>
<sequence length="129" mass="15192">MKLILILSASYFVLISCNSNSQTDEKFKIENDKLIQEYKDENQNFIKKNAYKLSDEVMGKALDSIAKVYMVDKNKKLAEEFINTQSGLKRLNFLKNFYTKAEIKELIKKVPEKLKTDIHFIELKKYIKE</sequence>
<accession>A0A7M2Y7I7</accession>
<dbReference type="KEGG" id="kfa:Q73A0000_06655"/>
<protein>
    <recommendedName>
        <fullName evidence="3">Lipoprotein</fullName>
    </recommendedName>
</protein>
<evidence type="ECO:0008006" key="3">
    <source>
        <dbReference type="Google" id="ProtNLM"/>
    </source>
</evidence>